<gene>
    <name evidence="2" type="ORF">ORI27_15470</name>
</gene>
<evidence type="ECO:0000313" key="3">
    <source>
        <dbReference type="Proteomes" id="UP001300745"/>
    </source>
</evidence>
<dbReference type="InterPro" id="IPR036465">
    <property type="entry name" value="vWFA_dom_sf"/>
</dbReference>
<evidence type="ECO:0000259" key="1">
    <source>
        <dbReference type="PROSITE" id="PS50234"/>
    </source>
</evidence>
<dbReference type="Proteomes" id="UP001300745">
    <property type="component" value="Unassembled WGS sequence"/>
</dbReference>
<dbReference type="InterPro" id="IPR002035">
    <property type="entry name" value="VWF_A"/>
</dbReference>
<reference evidence="2 3" key="1">
    <citation type="submission" date="2022-11" db="EMBL/GenBank/DDBJ databases">
        <title>Mycobacterium sp. nov.</title>
        <authorList>
            <person name="Papic B."/>
            <person name="Spicic S."/>
            <person name="Duvnjak S."/>
        </authorList>
    </citation>
    <scope>NUCLEOTIDE SEQUENCE [LARGE SCALE GENOMIC DNA]</scope>
    <source>
        <strain evidence="2 3">CVI_P4</strain>
    </source>
</reference>
<name>A0ABT3SF16_9MYCO</name>
<dbReference type="PANTHER" id="PTHR41248">
    <property type="entry name" value="NORD PROTEIN"/>
    <property type="match status" value="1"/>
</dbReference>
<dbReference type="SUPFAM" id="SSF53300">
    <property type="entry name" value="vWA-like"/>
    <property type="match status" value="1"/>
</dbReference>
<keyword evidence="3" id="KW-1185">Reference proteome</keyword>
<dbReference type="SMART" id="SM00327">
    <property type="entry name" value="VWA"/>
    <property type="match status" value="1"/>
</dbReference>
<dbReference type="InterPro" id="IPR051928">
    <property type="entry name" value="NorD/CobT"/>
</dbReference>
<comment type="caution">
    <text evidence="2">The sequence shown here is derived from an EMBL/GenBank/DDBJ whole genome shotgun (WGS) entry which is preliminary data.</text>
</comment>
<dbReference type="RefSeq" id="WP_265997968.1">
    <property type="nucleotide sequence ID" value="NZ_JAPJDN010000012.1"/>
</dbReference>
<dbReference type="Gene3D" id="3.40.50.410">
    <property type="entry name" value="von Willebrand factor, type A domain"/>
    <property type="match status" value="1"/>
</dbReference>
<organism evidence="2 3">
    <name type="scientific">Mycobacterium pinniadriaticum</name>
    <dbReference type="NCBI Taxonomy" id="2994102"/>
    <lineage>
        <taxon>Bacteria</taxon>
        <taxon>Bacillati</taxon>
        <taxon>Actinomycetota</taxon>
        <taxon>Actinomycetes</taxon>
        <taxon>Mycobacteriales</taxon>
        <taxon>Mycobacteriaceae</taxon>
        <taxon>Mycobacterium</taxon>
    </lineage>
</organism>
<dbReference type="Pfam" id="PF13519">
    <property type="entry name" value="VWA_2"/>
    <property type="match status" value="1"/>
</dbReference>
<dbReference type="PROSITE" id="PS50234">
    <property type="entry name" value="VWFA"/>
    <property type="match status" value="1"/>
</dbReference>
<sequence length="591" mass="63776">MERSADDATSLAGRFDIGTPCGRWIGDDLAIYTMLSRAIADRPVRVTSGGAARTYTDTEVIYVGDSDLVHARDAALIQSALIWAGSLEAPIMQRLLGRPSAARRYLAVEAPRALYAIARKLPGAKPERLADLGYKADVHNPTQSLKLALGRSEIQEPPDVYGVVRPRCVLAARPLSLSGATGAGGGSLEMEDDDTEELEEDEETLRLGFIGKLVNGGAAGFSVSARALKALGLGREPGAGESAPGDMGHFRPGRGPSVNDPAFSLHPEPISMDLIVAGIDDVMSIAGWAYPEWDFRQQRYREGWCTVVEVDPEPREAEICLNIADASALRRNLATIGLVRQRHRHELNGDELELDAVIQSRVDLVAGHTPDERLYVDTRKTQRDLGVLLLLDVSGSSADSSLLTNNHAQQISAAAALADAWVALGARVAVYGFRSQGRNSVHLLRVKTFDDLMDSRARQRLVALAPRGFTRLGPAIRHARHILQTEAGTANMLLMVLSDGFAYDAGYEGPYAAADSRRGLEEARDGGIGSLCLTLGSDTPERTLDDVFGSAVRATGDRMEVIAPKLGKLCRAALASADLRRRFDRREDEGQ</sequence>
<feature type="domain" description="VWFA" evidence="1">
    <location>
        <begin position="386"/>
        <end position="547"/>
    </location>
</feature>
<dbReference type="EMBL" id="JAPJDO010000012">
    <property type="protein sequence ID" value="MCX2938106.1"/>
    <property type="molecule type" value="Genomic_DNA"/>
</dbReference>
<proteinExistence type="predicted"/>
<dbReference type="PANTHER" id="PTHR41248:SF1">
    <property type="entry name" value="NORD PROTEIN"/>
    <property type="match status" value="1"/>
</dbReference>
<accession>A0ABT3SF16</accession>
<protein>
    <submittedName>
        <fullName evidence="2">VWA domain-containing protein</fullName>
    </submittedName>
</protein>
<evidence type="ECO:0000313" key="2">
    <source>
        <dbReference type="EMBL" id="MCX2938106.1"/>
    </source>
</evidence>